<reference evidence="1" key="2">
    <citation type="submission" date="2020-01" db="EMBL/GenBank/DDBJ databases">
        <authorList>
            <consortium name="NCBI Pathogen Detection Project"/>
        </authorList>
    </citation>
    <scope>NUCLEOTIDE SEQUENCE</scope>
    <source>
        <strain evidence="1">OLC2673_Aeromonas</strain>
    </source>
</reference>
<accession>A0AAD3U7I2</accession>
<dbReference type="RefSeq" id="WP_411641022.1">
    <property type="nucleotide sequence ID" value="NZ_JBKAUS010000017.1"/>
</dbReference>
<dbReference type="EMBL" id="DACTUL010000002">
    <property type="protein sequence ID" value="HAT6342688.1"/>
    <property type="molecule type" value="Genomic_DNA"/>
</dbReference>
<protein>
    <submittedName>
        <fullName evidence="1">Tail fiber assembly protein</fullName>
    </submittedName>
</protein>
<dbReference type="Proteomes" id="UP000859505">
    <property type="component" value="Unassembled WGS sequence"/>
</dbReference>
<evidence type="ECO:0000313" key="2">
    <source>
        <dbReference type="Proteomes" id="UP000859505"/>
    </source>
</evidence>
<dbReference type="Pfam" id="PF02413">
    <property type="entry name" value="Caudo_TAP"/>
    <property type="match status" value="1"/>
</dbReference>
<name>A0AAD3U7I2_AERHY</name>
<organism evidence="1 2">
    <name type="scientific">Aeromonas hydrophila</name>
    <dbReference type="NCBI Taxonomy" id="644"/>
    <lineage>
        <taxon>Bacteria</taxon>
        <taxon>Pseudomonadati</taxon>
        <taxon>Pseudomonadota</taxon>
        <taxon>Gammaproteobacteria</taxon>
        <taxon>Aeromonadales</taxon>
        <taxon>Aeromonadaceae</taxon>
        <taxon>Aeromonas</taxon>
    </lineage>
</organism>
<sequence>MERIEVLSAVHPRHYAADPDSITLDVRFAHLPEPVQFTARKDDPMEHGRELYSRAVFGEFGDIEVIPLPPPTEAEQQARLDALLKQAANAMAPLLDAEALGIISEAEREQLTAWQRYRVALYRLPQSDGWPAEVTLPEAPR</sequence>
<evidence type="ECO:0000313" key="1">
    <source>
        <dbReference type="EMBL" id="HAT6342688.1"/>
    </source>
</evidence>
<gene>
    <name evidence="1" type="ORF">JAJ28_000347</name>
</gene>
<dbReference type="AlphaFoldDB" id="A0AAD3U7I2"/>
<dbReference type="InterPro" id="IPR003458">
    <property type="entry name" value="Phage_T4_Gp38_tail_assem"/>
</dbReference>
<comment type="caution">
    <text evidence="1">The sequence shown here is derived from an EMBL/GenBank/DDBJ whole genome shotgun (WGS) entry which is preliminary data.</text>
</comment>
<proteinExistence type="predicted"/>
<reference evidence="1" key="1">
    <citation type="journal article" date="2018" name="Genome Biol.">
        <title>SKESA: strategic k-mer extension for scrupulous assemblies.</title>
        <authorList>
            <person name="Souvorov A."/>
            <person name="Agarwala R."/>
            <person name="Lipman D.J."/>
        </authorList>
    </citation>
    <scope>NUCLEOTIDE SEQUENCE</scope>
    <source>
        <strain evidence="1">OLC2673_Aeromonas</strain>
    </source>
</reference>